<dbReference type="InterPro" id="IPR029044">
    <property type="entry name" value="Nucleotide-diphossugar_trans"/>
</dbReference>
<dbReference type="PANTHER" id="PTHR43646:SF2">
    <property type="entry name" value="GLYCOSYLTRANSFERASE 2-LIKE DOMAIN-CONTAINING PROTEIN"/>
    <property type="match status" value="1"/>
</dbReference>
<evidence type="ECO:0000256" key="4">
    <source>
        <dbReference type="ARBA" id="ARBA00022679"/>
    </source>
</evidence>
<dbReference type="EMBL" id="CP019434">
    <property type="protein sequence ID" value="APZ44561.1"/>
    <property type="molecule type" value="Genomic_DNA"/>
</dbReference>
<organism evidence="7 8">
    <name type="scientific">Acidihalobacter ferrooxydans</name>
    <dbReference type="NCBI Taxonomy" id="1765967"/>
    <lineage>
        <taxon>Bacteria</taxon>
        <taxon>Pseudomonadati</taxon>
        <taxon>Pseudomonadota</taxon>
        <taxon>Gammaproteobacteria</taxon>
        <taxon>Chromatiales</taxon>
        <taxon>Ectothiorhodospiraceae</taxon>
        <taxon>Acidihalobacter</taxon>
    </lineage>
</organism>
<protein>
    <recommendedName>
        <fullName evidence="6">Glycosyltransferase 2-like domain-containing protein</fullName>
    </recommendedName>
</protein>
<dbReference type="Pfam" id="PF00535">
    <property type="entry name" value="Glycos_transf_2"/>
    <property type="match status" value="1"/>
</dbReference>
<keyword evidence="5" id="KW-0472">Membrane</keyword>
<keyword evidence="2" id="KW-1003">Cell membrane</keyword>
<reference evidence="7 8" key="1">
    <citation type="submission" date="2017-01" db="EMBL/GenBank/DDBJ databases">
        <title>Draft sequence of Acidihalobacter ferrooxidans strain DSM 14175 (strain V8).</title>
        <authorList>
            <person name="Khaleque H.N."/>
            <person name="Ramsay J.P."/>
            <person name="Murphy R.J.T."/>
            <person name="Kaksonen A.H."/>
            <person name="Boxall N.J."/>
            <person name="Watkin E.L.J."/>
        </authorList>
    </citation>
    <scope>NUCLEOTIDE SEQUENCE [LARGE SCALE GENOMIC DNA]</scope>
    <source>
        <strain evidence="7 8">V8</strain>
    </source>
</reference>
<evidence type="ECO:0000313" key="8">
    <source>
        <dbReference type="Proteomes" id="UP000243807"/>
    </source>
</evidence>
<feature type="domain" description="Glycosyltransferase 2-like" evidence="6">
    <location>
        <begin position="7"/>
        <end position="142"/>
    </location>
</feature>
<keyword evidence="3" id="KW-0328">Glycosyltransferase</keyword>
<dbReference type="GO" id="GO:0016757">
    <property type="term" value="F:glycosyltransferase activity"/>
    <property type="evidence" value="ECO:0007669"/>
    <property type="project" value="UniProtKB-KW"/>
</dbReference>
<evidence type="ECO:0000256" key="3">
    <source>
        <dbReference type="ARBA" id="ARBA00022676"/>
    </source>
</evidence>
<comment type="subcellular location">
    <subcellularLocation>
        <location evidence="1">Cell membrane</location>
    </subcellularLocation>
</comment>
<evidence type="ECO:0000256" key="5">
    <source>
        <dbReference type="ARBA" id="ARBA00023136"/>
    </source>
</evidence>
<name>A0A1P8UL44_9GAMM</name>
<sequence>MRKHFISIVIPAHNEEDELEPTLRCLLAQRYPADRMEIIVVENGSTDATLEIAQRIADDPSHGAGRIRVLQSDKGVSRAKNAGLAAVSGDSEWVVFCDADTRLGVNFLHQLNTWLNRHSGDGLSVGTTEVRPQPNKRLYARAWFTVYDIIHRLTKTSYAIQLARTPIARGIGFREELNFSEDLAFIRECRRYGRFFFVPTNQVASSTRRFEARGYLRQSLRWVVEALLPNRFKIRRNYDVIR</sequence>
<evidence type="ECO:0000259" key="6">
    <source>
        <dbReference type="Pfam" id="PF00535"/>
    </source>
</evidence>
<dbReference type="InterPro" id="IPR001173">
    <property type="entry name" value="Glyco_trans_2-like"/>
</dbReference>
<keyword evidence="4" id="KW-0808">Transferase</keyword>
<dbReference type="Gene3D" id="3.90.550.10">
    <property type="entry name" value="Spore Coat Polysaccharide Biosynthesis Protein SpsA, Chain A"/>
    <property type="match status" value="1"/>
</dbReference>
<dbReference type="SUPFAM" id="SSF53448">
    <property type="entry name" value="Nucleotide-diphospho-sugar transferases"/>
    <property type="match status" value="1"/>
</dbReference>
<dbReference type="KEGG" id="afy:BW247_05895"/>
<dbReference type="Proteomes" id="UP000243807">
    <property type="component" value="Chromosome"/>
</dbReference>
<dbReference type="STRING" id="1765967.BW247_05895"/>
<evidence type="ECO:0000256" key="2">
    <source>
        <dbReference type="ARBA" id="ARBA00022475"/>
    </source>
</evidence>
<dbReference type="AlphaFoldDB" id="A0A1P8UL44"/>
<accession>A0A1P8UL44</accession>
<proteinExistence type="predicted"/>
<dbReference type="GO" id="GO:0005886">
    <property type="term" value="C:plasma membrane"/>
    <property type="evidence" value="ECO:0007669"/>
    <property type="project" value="UniProtKB-SubCell"/>
</dbReference>
<evidence type="ECO:0000256" key="1">
    <source>
        <dbReference type="ARBA" id="ARBA00004236"/>
    </source>
</evidence>
<evidence type="ECO:0000313" key="7">
    <source>
        <dbReference type="EMBL" id="APZ44561.1"/>
    </source>
</evidence>
<keyword evidence="8" id="KW-1185">Reference proteome</keyword>
<dbReference type="PANTHER" id="PTHR43646">
    <property type="entry name" value="GLYCOSYLTRANSFERASE"/>
    <property type="match status" value="1"/>
</dbReference>
<gene>
    <name evidence="7" type="ORF">BW247_05895</name>
</gene>